<keyword evidence="4" id="KW-0597">Phosphoprotein</keyword>
<evidence type="ECO:0000259" key="9">
    <source>
        <dbReference type="PROSITE" id="PS50109"/>
    </source>
</evidence>
<gene>
    <name evidence="10" type="primary">phoR_3</name>
    <name evidence="10" type="ORF">CNLFYP112_00738</name>
</gene>
<dbReference type="SMART" id="SM00388">
    <property type="entry name" value="HisKA"/>
    <property type="match status" value="1"/>
</dbReference>
<comment type="subcellular location">
    <subcellularLocation>
        <location evidence="2">Membrane</location>
    </subcellularLocation>
</comment>
<dbReference type="InterPro" id="IPR005467">
    <property type="entry name" value="His_kinase_dom"/>
</dbReference>
<dbReference type="GO" id="GO:0005886">
    <property type="term" value="C:plasma membrane"/>
    <property type="evidence" value="ECO:0007669"/>
    <property type="project" value="TreeGrafter"/>
</dbReference>
<keyword evidence="5 10" id="KW-0808">Transferase</keyword>
<keyword evidence="6" id="KW-0418">Kinase</keyword>
<evidence type="ECO:0000256" key="3">
    <source>
        <dbReference type="ARBA" id="ARBA00012438"/>
    </source>
</evidence>
<dbReference type="InterPro" id="IPR003661">
    <property type="entry name" value="HisK_dim/P_dom"/>
</dbReference>
<dbReference type="SUPFAM" id="SSF55874">
    <property type="entry name" value="ATPase domain of HSP90 chaperone/DNA topoisomerase II/histidine kinase"/>
    <property type="match status" value="1"/>
</dbReference>
<dbReference type="PANTHER" id="PTHR45453:SF1">
    <property type="entry name" value="PHOSPHATE REGULON SENSOR PROTEIN PHOR"/>
    <property type="match status" value="1"/>
</dbReference>
<comment type="catalytic activity">
    <reaction evidence="1">
        <text>ATP + protein L-histidine = ADP + protein N-phospho-L-histidine.</text>
        <dbReference type="EC" id="2.7.13.3"/>
    </reaction>
</comment>
<keyword evidence="8" id="KW-0812">Transmembrane</keyword>
<keyword evidence="7" id="KW-0902">Two-component regulatory system</keyword>
<dbReference type="GO" id="GO:0000155">
    <property type="term" value="F:phosphorelay sensor kinase activity"/>
    <property type="evidence" value="ECO:0007669"/>
    <property type="project" value="InterPro"/>
</dbReference>
<dbReference type="PANTHER" id="PTHR45453">
    <property type="entry name" value="PHOSPHATE REGULON SENSOR PROTEIN PHOR"/>
    <property type="match status" value="1"/>
</dbReference>
<dbReference type="InterPro" id="IPR050351">
    <property type="entry name" value="BphY/WalK/GraS-like"/>
</dbReference>
<protein>
    <recommendedName>
        <fullName evidence="3">histidine kinase</fullName>
        <ecNumber evidence="3">2.7.13.3</ecNumber>
    </recommendedName>
</protein>
<feature type="transmembrane region" description="Helical" evidence="8">
    <location>
        <begin position="154"/>
        <end position="175"/>
    </location>
</feature>
<feature type="transmembrane region" description="Helical" evidence="8">
    <location>
        <begin position="12"/>
        <end position="35"/>
    </location>
</feature>
<dbReference type="EC" id="2.7.13.3" evidence="3"/>
<evidence type="ECO:0000313" key="10">
    <source>
        <dbReference type="EMBL" id="VYT38191.1"/>
    </source>
</evidence>
<evidence type="ECO:0000256" key="1">
    <source>
        <dbReference type="ARBA" id="ARBA00000085"/>
    </source>
</evidence>
<dbReference type="EMBL" id="CACRTG010000046">
    <property type="protein sequence ID" value="VYT38191.1"/>
    <property type="molecule type" value="Genomic_DNA"/>
</dbReference>
<dbReference type="InterPro" id="IPR036890">
    <property type="entry name" value="HATPase_C_sf"/>
</dbReference>
<evidence type="ECO:0000256" key="7">
    <source>
        <dbReference type="ARBA" id="ARBA00023012"/>
    </source>
</evidence>
<dbReference type="Gene3D" id="3.30.565.10">
    <property type="entry name" value="Histidine kinase-like ATPase, C-terminal domain"/>
    <property type="match status" value="1"/>
</dbReference>
<proteinExistence type="predicted"/>
<evidence type="ECO:0000256" key="2">
    <source>
        <dbReference type="ARBA" id="ARBA00004370"/>
    </source>
</evidence>
<evidence type="ECO:0000256" key="8">
    <source>
        <dbReference type="SAM" id="Phobius"/>
    </source>
</evidence>
<evidence type="ECO:0000256" key="5">
    <source>
        <dbReference type="ARBA" id="ARBA00022679"/>
    </source>
</evidence>
<keyword evidence="8" id="KW-0472">Membrane</keyword>
<accession>A0A6N2WB03</accession>
<dbReference type="SMART" id="SM00387">
    <property type="entry name" value="HATPase_c"/>
    <property type="match status" value="1"/>
</dbReference>
<dbReference type="Pfam" id="PF02518">
    <property type="entry name" value="HATPase_c"/>
    <property type="match status" value="1"/>
</dbReference>
<dbReference type="AlphaFoldDB" id="A0A6N2WB03"/>
<feature type="domain" description="Histidine kinase" evidence="9">
    <location>
        <begin position="235"/>
        <end position="454"/>
    </location>
</feature>
<dbReference type="InterPro" id="IPR004358">
    <property type="entry name" value="Sig_transdc_His_kin-like_C"/>
</dbReference>
<dbReference type="InterPro" id="IPR036097">
    <property type="entry name" value="HisK_dim/P_sf"/>
</dbReference>
<dbReference type="GO" id="GO:0016036">
    <property type="term" value="P:cellular response to phosphate starvation"/>
    <property type="evidence" value="ECO:0007669"/>
    <property type="project" value="TreeGrafter"/>
</dbReference>
<dbReference type="PRINTS" id="PR00344">
    <property type="entry name" value="BCTRLSENSOR"/>
</dbReference>
<dbReference type="SUPFAM" id="SSF47384">
    <property type="entry name" value="Homodimeric domain of signal transducing histidine kinase"/>
    <property type="match status" value="1"/>
</dbReference>
<dbReference type="CDD" id="cd00082">
    <property type="entry name" value="HisKA"/>
    <property type="match status" value="1"/>
</dbReference>
<dbReference type="GO" id="GO:0004721">
    <property type="term" value="F:phosphoprotein phosphatase activity"/>
    <property type="evidence" value="ECO:0007669"/>
    <property type="project" value="TreeGrafter"/>
</dbReference>
<dbReference type="InterPro" id="IPR003594">
    <property type="entry name" value="HATPase_dom"/>
</dbReference>
<sequence>MKSFRTYISKQLSVFLGLIFALIFLNSIMFGWTFYNIMHKDYGSESPQTMLEETASSFDGTDISSKVAEKLTRNNIWAFFLNEDGVVTWSHNKPKKVPNTYKIKDVAVFAKGYIQDYPVFTWECDGGIMVLGYPKDSYTKITSNYFSLDAIRKLPIFILIMFCLDIFLLFIAYFLSKRKIVKTTEPIIAAIKSLSDGKSVSISVDGELAEIAEGVNRAAIILDRQNQARANWISGVSHDIRTPLSMIMGYAQRISDETERESLIHNEAVIISKQSMKIKELVQDLNLVSQLEYSMQPLKKTKVRFSVLLRSYVAELLNEGIPEKYSINLEVSLSVEQFLIDCDERLMKRAIGNLVQNSIRHNPKGCEIVIRLDSVGHEFELQIKDNGVGLSEKRLRELQEIPHYMESTDERLDLRHGLGLIIVRQIIIAHEGKIKIDSEPNRGYATTIFLPISVPIKNR</sequence>
<evidence type="ECO:0000256" key="6">
    <source>
        <dbReference type="ARBA" id="ARBA00022777"/>
    </source>
</evidence>
<reference evidence="10" key="1">
    <citation type="submission" date="2019-11" db="EMBL/GenBank/DDBJ databases">
        <authorList>
            <person name="Feng L."/>
        </authorList>
    </citation>
    <scope>NUCLEOTIDE SEQUENCE</scope>
    <source>
        <strain evidence="10">CnexileLFYP112</strain>
    </source>
</reference>
<dbReference type="PROSITE" id="PS50109">
    <property type="entry name" value="HIS_KIN"/>
    <property type="match status" value="1"/>
</dbReference>
<keyword evidence="8" id="KW-1133">Transmembrane helix</keyword>
<evidence type="ECO:0000256" key="4">
    <source>
        <dbReference type="ARBA" id="ARBA00022553"/>
    </source>
</evidence>
<name>A0A6N2WB03_9FIRM</name>
<organism evidence="10">
    <name type="scientific">[Clostridium] nexile</name>
    <dbReference type="NCBI Taxonomy" id="29361"/>
    <lineage>
        <taxon>Bacteria</taxon>
        <taxon>Bacillati</taxon>
        <taxon>Bacillota</taxon>
        <taxon>Clostridia</taxon>
        <taxon>Lachnospirales</taxon>
        <taxon>Lachnospiraceae</taxon>
        <taxon>Tyzzerella</taxon>
    </lineage>
</organism>
<dbReference type="Gene3D" id="1.10.287.130">
    <property type="match status" value="1"/>
</dbReference>
<dbReference type="Pfam" id="PF00512">
    <property type="entry name" value="HisKA"/>
    <property type="match status" value="1"/>
</dbReference>